<keyword evidence="3 4" id="KW-0687">Ribonucleoprotein</keyword>
<dbReference type="Pfam" id="PF01632">
    <property type="entry name" value="Ribosomal_L35p"/>
    <property type="match status" value="1"/>
</dbReference>
<dbReference type="Gene3D" id="4.10.410.60">
    <property type="match status" value="1"/>
</dbReference>
<evidence type="ECO:0000313" key="7">
    <source>
        <dbReference type="EMBL" id="TGG87026.1"/>
    </source>
</evidence>
<evidence type="ECO:0000256" key="1">
    <source>
        <dbReference type="ARBA" id="ARBA00006598"/>
    </source>
</evidence>
<sequence length="67" mass="7527">MAKQKIKTKSAAKKRFKVTGTGKIIRHRSHTGHNTGKKKNSKMRALKKQQVIDPAFEDAAKKLLGQK</sequence>
<organism evidence="6 8">
    <name type="scientific">Geotoga petraea</name>
    <dbReference type="NCBI Taxonomy" id="28234"/>
    <lineage>
        <taxon>Bacteria</taxon>
        <taxon>Thermotogati</taxon>
        <taxon>Thermotogota</taxon>
        <taxon>Thermotogae</taxon>
        <taxon>Petrotogales</taxon>
        <taxon>Petrotogaceae</taxon>
        <taxon>Geotoga</taxon>
    </lineage>
</organism>
<dbReference type="PANTHER" id="PTHR33343:SF1">
    <property type="entry name" value="LARGE RIBOSOMAL SUBUNIT PROTEIN BL35M"/>
    <property type="match status" value="1"/>
</dbReference>
<gene>
    <name evidence="4 7" type="primary">rpmI</name>
    <name evidence="7" type="ORF">E4650_09245</name>
    <name evidence="6" type="ORF">SAMN04488588_2089</name>
</gene>
<dbReference type="InterPro" id="IPR018265">
    <property type="entry name" value="Ribosomal_bL35_CS"/>
</dbReference>
<dbReference type="InterPro" id="IPR021137">
    <property type="entry name" value="Ribosomal_bL35-like"/>
</dbReference>
<comment type="similarity">
    <text evidence="1 4 5">Belongs to the bacterial ribosomal protein bL35 family.</text>
</comment>
<dbReference type="RefSeq" id="WP_091405732.1">
    <property type="nucleotide sequence ID" value="NZ_FMYV01000013.1"/>
</dbReference>
<evidence type="ECO:0000313" key="6">
    <source>
        <dbReference type="EMBL" id="SDC92163.1"/>
    </source>
</evidence>
<dbReference type="PROSITE" id="PS00936">
    <property type="entry name" value="RIBOSOMAL_L35"/>
    <property type="match status" value="1"/>
</dbReference>
<reference evidence="6 8" key="1">
    <citation type="submission" date="2016-10" db="EMBL/GenBank/DDBJ databases">
        <authorList>
            <person name="de Groot N.N."/>
        </authorList>
    </citation>
    <scope>NUCLEOTIDE SEQUENCE [LARGE SCALE GENOMIC DNA]</scope>
    <source>
        <strain evidence="6 8">WG14</strain>
    </source>
</reference>
<dbReference type="Proteomes" id="UP000199322">
    <property type="component" value="Unassembled WGS sequence"/>
</dbReference>
<accession>A0A1G6QIL1</accession>
<protein>
    <recommendedName>
        <fullName evidence="4">Large ribosomal subunit protein bL35</fullName>
    </recommendedName>
</protein>
<evidence type="ECO:0000313" key="8">
    <source>
        <dbReference type="Proteomes" id="UP000199322"/>
    </source>
</evidence>
<evidence type="ECO:0000256" key="3">
    <source>
        <dbReference type="ARBA" id="ARBA00023274"/>
    </source>
</evidence>
<dbReference type="EMBL" id="SRME01000006">
    <property type="protein sequence ID" value="TGG87026.1"/>
    <property type="molecule type" value="Genomic_DNA"/>
</dbReference>
<evidence type="ECO:0000256" key="4">
    <source>
        <dbReference type="HAMAP-Rule" id="MF_00514"/>
    </source>
</evidence>
<dbReference type="EMBL" id="FMYV01000013">
    <property type="protein sequence ID" value="SDC92163.1"/>
    <property type="molecule type" value="Genomic_DNA"/>
</dbReference>
<dbReference type="GO" id="GO:0006412">
    <property type="term" value="P:translation"/>
    <property type="evidence" value="ECO:0007669"/>
    <property type="project" value="UniProtKB-UniRule"/>
</dbReference>
<dbReference type="OrthoDB" id="47584at2"/>
<dbReference type="Proteomes" id="UP000297288">
    <property type="component" value="Unassembled WGS sequence"/>
</dbReference>
<dbReference type="GO" id="GO:0022625">
    <property type="term" value="C:cytosolic large ribosomal subunit"/>
    <property type="evidence" value="ECO:0007669"/>
    <property type="project" value="TreeGrafter"/>
</dbReference>
<dbReference type="STRING" id="28234.SAMN04488588_2089"/>
<proteinExistence type="inferred from homology"/>
<dbReference type="SUPFAM" id="SSF143034">
    <property type="entry name" value="L35p-like"/>
    <property type="match status" value="1"/>
</dbReference>
<name>A0A1G6QIL1_9BACT</name>
<evidence type="ECO:0000256" key="2">
    <source>
        <dbReference type="ARBA" id="ARBA00022980"/>
    </source>
</evidence>
<dbReference type="NCBIfam" id="TIGR00001">
    <property type="entry name" value="rpmI_bact"/>
    <property type="match status" value="1"/>
</dbReference>
<dbReference type="AlphaFoldDB" id="A0A1G6QIL1"/>
<dbReference type="InterPro" id="IPR001706">
    <property type="entry name" value="Ribosomal_bL35"/>
</dbReference>
<reference evidence="7 9" key="2">
    <citation type="submission" date="2019-04" db="EMBL/GenBank/DDBJ databases">
        <title>Draft genome sequence data and analysis of a Fermenting Bacterium, Geotoga petraea strain HO-Geo1, isolated from heavy-oil petroleum reservoir in Russia.</title>
        <authorList>
            <person name="Grouzdev D.S."/>
            <person name="Semenova E.M."/>
            <person name="Sokolova D.S."/>
            <person name="Tourova T.P."/>
            <person name="Poltaraus A.B."/>
            <person name="Nazina T.N."/>
        </authorList>
    </citation>
    <scope>NUCLEOTIDE SEQUENCE [LARGE SCALE GENOMIC DNA]</scope>
    <source>
        <strain evidence="7 9">HO-Geo1</strain>
    </source>
</reference>
<keyword evidence="8" id="KW-1185">Reference proteome</keyword>
<dbReference type="GO" id="GO:0003735">
    <property type="term" value="F:structural constituent of ribosome"/>
    <property type="evidence" value="ECO:0007669"/>
    <property type="project" value="InterPro"/>
</dbReference>
<dbReference type="PANTHER" id="PTHR33343">
    <property type="entry name" value="54S RIBOSOMAL PROTEIN BL35M"/>
    <property type="match status" value="1"/>
</dbReference>
<evidence type="ECO:0000313" key="9">
    <source>
        <dbReference type="Proteomes" id="UP000297288"/>
    </source>
</evidence>
<evidence type="ECO:0000256" key="5">
    <source>
        <dbReference type="RuleBase" id="RU000568"/>
    </source>
</evidence>
<dbReference type="PRINTS" id="PR00064">
    <property type="entry name" value="RIBOSOMALL35"/>
</dbReference>
<keyword evidence="2 4" id="KW-0689">Ribosomal protein</keyword>
<dbReference type="InterPro" id="IPR037229">
    <property type="entry name" value="Ribosomal_bL35_sf"/>
</dbReference>
<dbReference type="HAMAP" id="MF_00514">
    <property type="entry name" value="Ribosomal_bL35"/>
    <property type="match status" value="1"/>
</dbReference>